<proteinExistence type="predicted"/>
<dbReference type="EMBL" id="CAMPGE010003146">
    <property type="protein sequence ID" value="CAI2361968.1"/>
    <property type="molecule type" value="Genomic_DNA"/>
</dbReference>
<reference evidence="2" key="1">
    <citation type="submission" date="2023-07" db="EMBL/GenBank/DDBJ databases">
        <authorList>
            <consortium name="AG Swart"/>
            <person name="Singh M."/>
            <person name="Singh A."/>
            <person name="Seah K."/>
            <person name="Emmerich C."/>
        </authorList>
    </citation>
    <scope>NUCLEOTIDE SEQUENCE</scope>
    <source>
        <strain evidence="2">DP1</strain>
    </source>
</reference>
<sequence>MKNLKAIEKDKRRPTKSHTPCALRSYNIFDPPKNGPMLDETLDSKNTKNAKKTPNNLIKSFNLKEKDPEIFDISNILGKTLKNKSPNKRIRVKSRYISQRKTSLWAAFKPSQHPSPQPQSPTSILKNLQLKQKLQPSLAWSDPKTLYSSLTSTQNRDSPKSPFTGLRNNRYRGAAFMDKPIVTCALRF</sequence>
<organism evidence="2 3">
    <name type="scientific">Euplotes crassus</name>
    <dbReference type="NCBI Taxonomy" id="5936"/>
    <lineage>
        <taxon>Eukaryota</taxon>
        <taxon>Sar</taxon>
        <taxon>Alveolata</taxon>
        <taxon>Ciliophora</taxon>
        <taxon>Intramacronucleata</taxon>
        <taxon>Spirotrichea</taxon>
        <taxon>Hypotrichia</taxon>
        <taxon>Euplotida</taxon>
        <taxon>Euplotidae</taxon>
        <taxon>Moneuplotes</taxon>
    </lineage>
</organism>
<evidence type="ECO:0000313" key="2">
    <source>
        <dbReference type="EMBL" id="CAI2361968.1"/>
    </source>
</evidence>
<accession>A0AAD1U4X2</accession>
<protein>
    <submittedName>
        <fullName evidence="2">Uncharacterized protein</fullName>
    </submittedName>
</protein>
<evidence type="ECO:0000256" key="1">
    <source>
        <dbReference type="SAM" id="MobiDB-lite"/>
    </source>
</evidence>
<keyword evidence="3" id="KW-1185">Reference proteome</keyword>
<feature type="compositionally biased region" description="Basic and acidic residues" evidence="1">
    <location>
        <begin position="1"/>
        <end position="11"/>
    </location>
</feature>
<name>A0AAD1U4X2_EUPCR</name>
<dbReference type="Proteomes" id="UP001295684">
    <property type="component" value="Unassembled WGS sequence"/>
</dbReference>
<feature type="region of interest" description="Disordered" evidence="1">
    <location>
        <begin position="1"/>
        <end position="53"/>
    </location>
</feature>
<dbReference type="AlphaFoldDB" id="A0AAD1U4X2"/>
<comment type="caution">
    <text evidence="2">The sequence shown here is derived from an EMBL/GenBank/DDBJ whole genome shotgun (WGS) entry which is preliminary data.</text>
</comment>
<gene>
    <name evidence="2" type="ORF">ECRASSUSDP1_LOCUS3285</name>
</gene>
<evidence type="ECO:0000313" key="3">
    <source>
        <dbReference type="Proteomes" id="UP001295684"/>
    </source>
</evidence>